<proteinExistence type="predicted"/>
<name>A0A9W4XL46_9PLEO</name>
<dbReference type="GO" id="GO:0016787">
    <property type="term" value="F:hydrolase activity"/>
    <property type="evidence" value="ECO:0007669"/>
    <property type="project" value="UniProtKB-KW"/>
</dbReference>
<evidence type="ECO:0000256" key="3">
    <source>
        <dbReference type="SAM" id="SignalP"/>
    </source>
</evidence>
<gene>
    <name evidence="5" type="ORF">PDIGIT_LOCUS8682</name>
</gene>
<dbReference type="PANTHER" id="PTHR46640:SF1">
    <property type="entry name" value="FUNGAL LIPASE-LIKE DOMAIN-CONTAINING PROTEIN-RELATED"/>
    <property type="match status" value="1"/>
</dbReference>
<protein>
    <recommendedName>
        <fullName evidence="4">Fungal lipase-type domain-containing protein</fullName>
    </recommendedName>
</protein>
<evidence type="ECO:0000313" key="6">
    <source>
        <dbReference type="Proteomes" id="UP001152607"/>
    </source>
</evidence>
<organism evidence="5 6">
    <name type="scientific">Periconia digitata</name>
    <dbReference type="NCBI Taxonomy" id="1303443"/>
    <lineage>
        <taxon>Eukaryota</taxon>
        <taxon>Fungi</taxon>
        <taxon>Dikarya</taxon>
        <taxon>Ascomycota</taxon>
        <taxon>Pezizomycotina</taxon>
        <taxon>Dothideomycetes</taxon>
        <taxon>Pleosporomycetidae</taxon>
        <taxon>Pleosporales</taxon>
        <taxon>Massarineae</taxon>
        <taxon>Periconiaceae</taxon>
        <taxon>Periconia</taxon>
    </lineage>
</organism>
<keyword evidence="6" id="KW-1185">Reference proteome</keyword>
<dbReference type="AlphaFoldDB" id="A0A9W4XL46"/>
<feature type="domain" description="Fungal lipase-type" evidence="4">
    <location>
        <begin position="122"/>
        <end position="252"/>
    </location>
</feature>
<sequence>MVQVTYLLTSILLAGNALAFPLEDEIIDIDHASEMAKKKSKPISKPLDQKLFDRLVFMEQYASAAYCKSQQSTPGNLVTCKSKTCDLVTAANATTAIEYERKDLSTDVTGFVALDPTNKLIVVSFRGTNTIANWITNLSFDQVATHLCPKCTAHRGFWQSWLDSRTAILTAVYAIQKQNPKYQIVTMGHSLGGAIAQLAAADLRFTYKLKVEAYSYGSPRIAGHELSEFITKQGDNYRVTHYNDIVPDVPKIGMGYEHVSPEYHIEEATGVPVLPKHINIFEGTRSLEGNARHMWMTVNAHMWYFNWISACTGMVKM</sequence>
<feature type="signal peptide" evidence="3">
    <location>
        <begin position="1"/>
        <end position="19"/>
    </location>
</feature>
<dbReference type="GO" id="GO:0006629">
    <property type="term" value="P:lipid metabolic process"/>
    <property type="evidence" value="ECO:0007669"/>
    <property type="project" value="InterPro"/>
</dbReference>
<comment type="caution">
    <text evidence="5">The sequence shown here is derived from an EMBL/GenBank/DDBJ whole genome shotgun (WGS) entry which is preliminary data.</text>
</comment>
<evidence type="ECO:0000259" key="4">
    <source>
        <dbReference type="Pfam" id="PF01764"/>
    </source>
</evidence>
<dbReference type="EMBL" id="CAOQHR010000006">
    <property type="protein sequence ID" value="CAI6335598.1"/>
    <property type="molecule type" value="Genomic_DNA"/>
</dbReference>
<dbReference type="Pfam" id="PF01764">
    <property type="entry name" value="Lipase_3"/>
    <property type="match status" value="1"/>
</dbReference>
<dbReference type="OrthoDB" id="426718at2759"/>
<dbReference type="PANTHER" id="PTHR46640">
    <property type="entry name" value="TRIACYLGLYCEROL LIPASE, PUTATIVE (AFU_ORTHOLOGUE AFUA_6G06510)-RELATED"/>
    <property type="match status" value="1"/>
</dbReference>
<feature type="chain" id="PRO_5040806899" description="Fungal lipase-type domain-containing protein" evidence="3">
    <location>
        <begin position="20"/>
        <end position="317"/>
    </location>
</feature>
<accession>A0A9W4XL46</accession>
<evidence type="ECO:0000313" key="5">
    <source>
        <dbReference type="EMBL" id="CAI6335598.1"/>
    </source>
</evidence>
<evidence type="ECO:0000256" key="1">
    <source>
        <dbReference type="ARBA" id="ARBA00022729"/>
    </source>
</evidence>
<dbReference type="Gene3D" id="3.40.50.1820">
    <property type="entry name" value="alpha/beta hydrolase"/>
    <property type="match status" value="1"/>
</dbReference>
<dbReference type="CDD" id="cd00519">
    <property type="entry name" value="Lipase_3"/>
    <property type="match status" value="1"/>
</dbReference>
<keyword evidence="1 3" id="KW-0732">Signal</keyword>
<dbReference type="SUPFAM" id="SSF53474">
    <property type="entry name" value="alpha/beta-Hydrolases"/>
    <property type="match status" value="1"/>
</dbReference>
<keyword evidence="2" id="KW-0378">Hydrolase</keyword>
<dbReference type="InterPro" id="IPR051299">
    <property type="entry name" value="AB_hydrolase_lip/est"/>
</dbReference>
<evidence type="ECO:0000256" key="2">
    <source>
        <dbReference type="ARBA" id="ARBA00022801"/>
    </source>
</evidence>
<dbReference type="InterPro" id="IPR029058">
    <property type="entry name" value="AB_hydrolase_fold"/>
</dbReference>
<dbReference type="Proteomes" id="UP001152607">
    <property type="component" value="Unassembled WGS sequence"/>
</dbReference>
<dbReference type="InterPro" id="IPR002921">
    <property type="entry name" value="Fungal_lipase-type"/>
</dbReference>
<reference evidence="5" key="1">
    <citation type="submission" date="2023-01" db="EMBL/GenBank/DDBJ databases">
        <authorList>
            <person name="Van Ghelder C."/>
            <person name="Rancurel C."/>
        </authorList>
    </citation>
    <scope>NUCLEOTIDE SEQUENCE</scope>
    <source>
        <strain evidence="5">CNCM I-4278</strain>
    </source>
</reference>